<evidence type="ECO:0000313" key="2">
    <source>
        <dbReference type="EMBL" id="RLQ88283.1"/>
    </source>
</evidence>
<dbReference type="AlphaFoldDB" id="A0A3L7JC99"/>
<dbReference type="Proteomes" id="UP000281094">
    <property type="component" value="Unassembled WGS sequence"/>
</dbReference>
<feature type="signal peptide" evidence="1">
    <location>
        <begin position="1"/>
        <end position="31"/>
    </location>
</feature>
<dbReference type="InterPro" id="IPR007497">
    <property type="entry name" value="SIMPL/DUF541"/>
</dbReference>
<accession>A0A3L7JC99</accession>
<name>A0A3L7JC99_9HYPH</name>
<evidence type="ECO:0000256" key="1">
    <source>
        <dbReference type="SAM" id="SignalP"/>
    </source>
</evidence>
<dbReference type="EMBL" id="RCWN01000001">
    <property type="protein sequence ID" value="RLQ88283.1"/>
    <property type="molecule type" value="Genomic_DNA"/>
</dbReference>
<dbReference type="RefSeq" id="WP_121645249.1">
    <property type="nucleotide sequence ID" value="NZ_RCWN01000001.1"/>
</dbReference>
<proteinExistence type="predicted"/>
<feature type="chain" id="PRO_5018054648" evidence="1">
    <location>
        <begin position="32"/>
        <end position="255"/>
    </location>
</feature>
<evidence type="ECO:0000313" key="3">
    <source>
        <dbReference type="Proteomes" id="UP000281094"/>
    </source>
</evidence>
<keyword evidence="3" id="KW-1185">Reference proteome</keyword>
<dbReference type="GO" id="GO:0006974">
    <property type="term" value="P:DNA damage response"/>
    <property type="evidence" value="ECO:0007669"/>
    <property type="project" value="TreeGrafter"/>
</dbReference>
<dbReference type="InterPro" id="IPR052022">
    <property type="entry name" value="26kDa_periplasmic_antigen"/>
</dbReference>
<comment type="caution">
    <text evidence="2">The sequence shown here is derived from an EMBL/GenBank/DDBJ whole genome shotgun (WGS) entry which is preliminary data.</text>
</comment>
<dbReference type="PANTHER" id="PTHR34387:SF1">
    <property type="entry name" value="PERIPLASMIC IMMUNOGENIC PROTEIN"/>
    <property type="match status" value="1"/>
</dbReference>
<protein>
    <submittedName>
        <fullName evidence="2">SIMPL domain-containing protein</fullName>
    </submittedName>
</protein>
<dbReference type="PANTHER" id="PTHR34387">
    <property type="entry name" value="SLR1258 PROTEIN"/>
    <property type="match status" value="1"/>
</dbReference>
<keyword evidence="1" id="KW-0732">Signal</keyword>
<dbReference type="Gene3D" id="3.30.110.170">
    <property type="entry name" value="Protein of unknown function (DUF541), domain 1"/>
    <property type="match status" value="1"/>
</dbReference>
<organism evidence="2 3">
    <name type="scientific">Notoacmeibacter ruber</name>
    <dbReference type="NCBI Taxonomy" id="2670375"/>
    <lineage>
        <taxon>Bacteria</taxon>
        <taxon>Pseudomonadati</taxon>
        <taxon>Pseudomonadota</taxon>
        <taxon>Alphaproteobacteria</taxon>
        <taxon>Hyphomicrobiales</taxon>
        <taxon>Notoacmeibacteraceae</taxon>
        <taxon>Notoacmeibacter</taxon>
    </lineage>
</organism>
<reference evidence="2 3" key="1">
    <citation type="submission" date="2018-10" db="EMBL/GenBank/DDBJ databases">
        <title>Notoacmeibacter sp. M2BS9Y-3-1, whole genome shotgun sequence.</title>
        <authorList>
            <person name="Tuo L."/>
        </authorList>
    </citation>
    <scope>NUCLEOTIDE SEQUENCE [LARGE SCALE GENOMIC DNA]</scope>
    <source>
        <strain evidence="2 3">M2BS9Y-3-1</strain>
    </source>
</reference>
<gene>
    <name evidence="2" type="ORF">D8780_08755</name>
</gene>
<sequence>MNLPSSLSTSRSCGLAFAAVLALGASSPALAQDQNPVPSISVSAEGSASAVPDMAITRFTVLREADDTVEAMDAANKAMADVIAAMKEFGIAARDLQTAGFNVRPIYDNRPRKPVDNGEDEGPRITGYTVSNTLTVRIRDLAKTGEILSKAIELGVNADGNLSLTSADPDQYLEEARRDAVEQAMDKARTLAEAAKVSLGDILSIEEGGYSRPPMPMGRMEMKMADTSAPVPVEAGENEYTVTVSMKIAIDRSEQ</sequence>
<dbReference type="Gene3D" id="3.30.70.2970">
    <property type="entry name" value="Protein of unknown function (DUF541), domain 2"/>
    <property type="match status" value="1"/>
</dbReference>
<dbReference type="Pfam" id="PF04402">
    <property type="entry name" value="SIMPL"/>
    <property type="match status" value="1"/>
</dbReference>